<reference evidence="1 2" key="1">
    <citation type="journal article" date="2019" name="Nat. Ecol. Evol.">
        <title>Megaphylogeny resolves global patterns of mushroom evolution.</title>
        <authorList>
            <person name="Varga T."/>
            <person name="Krizsan K."/>
            <person name="Foldi C."/>
            <person name="Dima B."/>
            <person name="Sanchez-Garcia M."/>
            <person name="Sanchez-Ramirez S."/>
            <person name="Szollosi G.J."/>
            <person name="Szarkandi J.G."/>
            <person name="Papp V."/>
            <person name="Albert L."/>
            <person name="Andreopoulos W."/>
            <person name="Angelini C."/>
            <person name="Antonin V."/>
            <person name="Barry K.W."/>
            <person name="Bougher N.L."/>
            <person name="Buchanan P."/>
            <person name="Buyck B."/>
            <person name="Bense V."/>
            <person name="Catcheside P."/>
            <person name="Chovatia M."/>
            <person name="Cooper J."/>
            <person name="Damon W."/>
            <person name="Desjardin D."/>
            <person name="Finy P."/>
            <person name="Geml J."/>
            <person name="Haridas S."/>
            <person name="Hughes K."/>
            <person name="Justo A."/>
            <person name="Karasinski D."/>
            <person name="Kautmanova I."/>
            <person name="Kiss B."/>
            <person name="Kocsube S."/>
            <person name="Kotiranta H."/>
            <person name="LaButti K.M."/>
            <person name="Lechner B.E."/>
            <person name="Liimatainen K."/>
            <person name="Lipzen A."/>
            <person name="Lukacs Z."/>
            <person name="Mihaltcheva S."/>
            <person name="Morgado L.N."/>
            <person name="Niskanen T."/>
            <person name="Noordeloos M.E."/>
            <person name="Ohm R.A."/>
            <person name="Ortiz-Santana B."/>
            <person name="Ovrebo C."/>
            <person name="Racz N."/>
            <person name="Riley R."/>
            <person name="Savchenko A."/>
            <person name="Shiryaev A."/>
            <person name="Soop K."/>
            <person name="Spirin V."/>
            <person name="Szebenyi C."/>
            <person name="Tomsovsky M."/>
            <person name="Tulloss R.E."/>
            <person name="Uehling J."/>
            <person name="Grigoriev I.V."/>
            <person name="Vagvolgyi C."/>
            <person name="Papp T."/>
            <person name="Martin F.M."/>
            <person name="Miettinen O."/>
            <person name="Hibbett D.S."/>
            <person name="Nagy L.G."/>
        </authorList>
    </citation>
    <scope>NUCLEOTIDE SEQUENCE [LARGE SCALE GENOMIC DNA]</scope>
    <source>
        <strain evidence="1 2">CBS 166.37</strain>
    </source>
</reference>
<evidence type="ECO:0000313" key="1">
    <source>
        <dbReference type="EMBL" id="TFK31335.1"/>
    </source>
</evidence>
<keyword evidence="2" id="KW-1185">Reference proteome</keyword>
<dbReference type="EMBL" id="ML213776">
    <property type="protein sequence ID" value="TFK31335.1"/>
    <property type="molecule type" value="Genomic_DNA"/>
</dbReference>
<accession>A0A5C3LFB7</accession>
<sequence length="108" mass="12880">MRNKRTIRLFRYIYGNELVFFEITRHSYLPAKQSLHGVIKRSFLSLLSSSVPAADYFLFFPSSSLEYLPIPIYHQLPEQTALLHLDSEEPRRWQQFVRRNTLMSRFVA</sequence>
<organism evidence="1 2">
    <name type="scientific">Crucibulum laeve</name>
    <dbReference type="NCBI Taxonomy" id="68775"/>
    <lineage>
        <taxon>Eukaryota</taxon>
        <taxon>Fungi</taxon>
        <taxon>Dikarya</taxon>
        <taxon>Basidiomycota</taxon>
        <taxon>Agaricomycotina</taxon>
        <taxon>Agaricomycetes</taxon>
        <taxon>Agaricomycetidae</taxon>
        <taxon>Agaricales</taxon>
        <taxon>Agaricineae</taxon>
        <taxon>Nidulariaceae</taxon>
        <taxon>Crucibulum</taxon>
    </lineage>
</organism>
<proteinExistence type="predicted"/>
<protein>
    <submittedName>
        <fullName evidence="1">Uncharacterized protein</fullName>
    </submittedName>
</protein>
<name>A0A5C3LFB7_9AGAR</name>
<dbReference type="Proteomes" id="UP000308652">
    <property type="component" value="Unassembled WGS sequence"/>
</dbReference>
<dbReference type="AlphaFoldDB" id="A0A5C3LFB7"/>
<evidence type="ECO:0000313" key="2">
    <source>
        <dbReference type="Proteomes" id="UP000308652"/>
    </source>
</evidence>
<gene>
    <name evidence="1" type="ORF">BDQ12DRAFT_154521</name>
</gene>